<dbReference type="InterPro" id="IPR001670">
    <property type="entry name" value="ADH_Fe/GldA"/>
</dbReference>
<keyword evidence="3" id="KW-0560">Oxidoreductase</keyword>
<dbReference type="Proteomes" id="UP000281112">
    <property type="component" value="Unassembled WGS sequence"/>
</dbReference>
<evidence type="ECO:0000256" key="3">
    <source>
        <dbReference type="ARBA" id="ARBA00023002"/>
    </source>
</evidence>
<dbReference type="Gene3D" id="1.20.1090.10">
    <property type="entry name" value="Dehydroquinate synthase-like - alpha domain"/>
    <property type="match status" value="1"/>
</dbReference>
<organism evidence="6 7">
    <name type="scientific">Vibrio viridaestus</name>
    <dbReference type="NCBI Taxonomy" id="2487322"/>
    <lineage>
        <taxon>Bacteria</taxon>
        <taxon>Pseudomonadati</taxon>
        <taxon>Pseudomonadota</taxon>
        <taxon>Gammaproteobacteria</taxon>
        <taxon>Vibrionales</taxon>
        <taxon>Vibrionaceae</taxon>
        <taxon>Vibrio</taxon>
    </lineage>
</organism>
<dbReference type="Pfam" id="PF00465">
    <property type="entry name" value="Fe-ADH"/>
    <property type="match status" value="1"/>
</dbReference>
<dbReference type="InterPro" id="IPR039697">
    <property type="entry name" value="Alcohol_dehydrogenase_Fe"/>
</dbReference>
<comment type="caution">
    <text evidence="6">The sequence shown here is derived from an EMBL/GenBank/DDBJ whole genome shotgun (WGS) entry which is preliminary data.</text>
</comment>
<proteinExistence type="inferred from homology"/>
<dbReference type="PANTHER" id="PTHR11496:SF102">
    <property type="entry name" value="ALCOHOL DEHYDROGENASE 4"/>
    <property type="match status" value="1"/>
</dbReference>
<protein>
    <submittedName>
        <fullName evidence="6">Iron-containing alcohol dehydrogenase</fullName>
    </submittedName>
</protein>
<dbReference type="AlphaFoldDB" id="A0A3N9U3V5"/>
<dbReference type="CDD" id="cd08194">
    <property type="entry name" value="Fe-ADH-like"/>
    <property type="match status" value="1"/>
</dbReference>
<dbReference type="GO" id="GO:0004022">
    <property type="term" value="F:alcohol dehydrogenase (NAD+) activity"/>
    <property type="evidence" value="ECO:0007669"/>
    <property type="project" value="TreeGrafter"/>
</dbReference>
<gene>
    <name evidence="6" type="ORF">EES38_13350</name>
</gene>
<comment type="similarity">
    <text evidence="2">Belongs to the iron-containing alcohol dehydrogenase family.</text>
</comment>
<dbReference type="FunFam" id="1.20.1090.10:FF:000001">
    <property type="entry name" value="Aldehyde-alcohol dehydrogenase"/>
    <property type="match status" value="1"/>
</dbReference>
<dbReference type="GO" id="GO:0046872">
    <property type="term" value="F:metal ion binding"/>
    <property type="evidence" value="ECO:0007669"/>
    <property type="project" value="InterPro"/>
</dbReference>
<accession>A0A3N9U3V5</accession>
<evidence type="ECO:0000259" key="4">
    <source>
        <dbReference type="Pfam" id="PF00465"/>
    </source>
</evidence>
<evidence type="ECO:0000313" key="7">
    <source>
        <dbReference type="Proteomes" id="UP000281112"/>
    </source>
</evidence>
<keyword evidence="7" id="KW-1185">Reference proteome</keyword>
<evidence type="ECO:0000256" key="1">
    <source>
        <dbReference type="ARBA" id="ARBA00001962"/>
    </source>
</evidence>
<feature type="domain" description="Fe-containing alcohol dehydrogenase-like C-terminal" evidence="5">
    <location>
        <begin position="187"/>
        <end position="384"/>
    </location>
</feature>
<dbReference type="FunFam" id="3.40.50.1970:FF:000003">
    <property type="entry name" value="Alcohol dehydrogenase, iron-containing"/>
    <property type="match status" value="1"/>
</dbReference>
<comment type="cofactor">
    <cofactor evidence="1">
        <name>Fe cation</name>
        <dbReference type="ChEBI" id="CHEBI:24875"/>
    </cofactor>
</comment>
<name>A0A3N9U3V5_9VIBR</name>
<feature type="domain" description="Alcohol dehydrogenase iron-type/glycerol dehydrogenase GldA" evidence="4">
    <location>
        <begin position="8"/>
        <end position="175"/>
    </location>
</feature>
<evidence type="ECO:0000259" key="5">
    <source>
        <dbReference type="Pfam" id="PF25137"/>
    </source>
</evidence>
<dbReference type="Gene3D" id="3.40.50.1970">
    <property type="match status" value="1"/>
</dbReference>
<evidence type="ECO:0000313" key="6">
    <source>
        <dbReference type="EMBL" id="RQW62706.1"/>
    </source>
</evidence>
<dbReference type="Pfam" id="PF25137">
    <property type="entry name" value="ADH_Fe_C"/>
    <property type="match status" value="1"/>
</dbReference>
<reference evidence="6 7" key="1">
    <citation type="submission" date="2018-11" db="EMBL/GenBank/DDBJ databases">
        <title>Vibrio LJC006 sp. nov., isolated from seawater during the bloom of the enteromorpha.</title>
        <authorList>
            <person name="Liang J."/>
        </authorList>
    </citation>
    <scope>NUCLEOTIDE SEQUENCE [LARGE SCALE GENOMIC DNA]</scope>
    <source>
        <strain evidence="6 7">LJC006</strain>
    </source>
</reference>
<dbReference type="RefSeq" id="WP_124937700.1">
    <property type="nucleotide sequence ID" value="NZ_RJVQ01000005.1"/>
</dbReference>
<dbReference type="OrthoDB" id="9815791at2"/>
<sequence>MSARVILPRIMEIGKGASLQAPAVLKTLNVSKPLIVTDKMMVQLGYAEKLENALKAAGITPSIFSETIPEPTASSIEAGVKMVREGGFDSIIALGGGSPIDSAKAISIVGKFGGVVRDYKFPRDVSEAGLPIIAIPTTAGTGSENTRVTVITDDEKGEKMMCAGLGFMPTAALIDYELTVSLPPRVTADCGLDALTHAIEAYVSQKKNAFSSLQALNAMKLIGQNLRLAYHEPSNESAREAMMLGASLAGMAFSNASVALVHGMSRPIGAFFHVPHGLSNAMLLPILTEYSIEGSEDRYADCARALGISTLADSNEIACTKLVSELRALNEELQVPTPYAYGINEKEYMDLLPTMAEQALASGSPGNNPRVPSIDEMVELYKQVWAEGAK</sequence>
<evidence type="ECO:0000256" key="2">
    <source>
        <dbReference type="ARBA" id="ARBA00007358"/>
    </source>
</evidence>
<dbReference type="InterPro" id="IPR056798">
    <property type="entry name" value="ADH_Fe_C"/>
</dbReference>
<dbReference type="SUPFAM" id="SSF56796">
    <property type="entry name" value="Dehydroquinate synthase-like"/>
    <property type="match status" value="1"/>
</dbReference>
<dbReference type="EMBL" id="RJVQ01000005">
    <property type="protein sequence ID" value="RQW62706.1"/>
    <property type="molecule type" value="Genomic_DNA"/>
</dbReference>
<dbReference type="PANTHER" id="PTHR11496">
    <property type="entry name" value="ALCOHOL DEHYDROGENASE"/>
    <property type="match status" value="1"/>
</dbReference>